<organism evidence="2 3">
    <name type="scientific">Trichophyton rubrum</name>
    <name type="common">Athlete's foot fungus</name>
    <name type="synonym">Epidermophyton rubrum</name>
    <dbReference type="NCBI Taxonomy" id="5551"/>
    <lineage>
        <taxon>Eukaryota</taxon>
        <taxon>Fungi</taxon>
        <taxon>Dikarya</taxon>
        <taxon>Ascomycota</taxon>
        <taxon>Pezizomycotina</taxon>
        <taxon>Eurotiomycetes</taxon>
        <taxon>Eurotiomycetidae</taxon>
        <taxon>Onygenales</taxon>
        <taxon>Arthrodermataceae</taxon>
        <taxon>Trichophyton</taxon>
    </lineage>
</organism>
<sequence>MKVISPLRVKKRDEEELALNPVFRALRKQLGENIRLRFCPAHEPNVSADEKKVFELHRDILHAVFMPLKQLIIHATDIASRSLPDYLVSDPELAFHGEARNAFTWLRSIITDEPDWCMTNGCPACVVLHIFHSEPLIRIVSVACRVSNWMSHVGLMEPSMKLPNFNFWTQSLAKAVINDYFWGYNYWIETYDRSVYMDLSTRKLVYQCFEIRDAGYKIPHRPLGYDPGVTADGRPRIHIEDTPQPLFMPEENIEHEKWEELVLMAKKKRSRSHLLPRTGGQGFTPRKHSRNTAVVV</sequence>
<evidence type="ECO:0000313" key="3">
    <source>
        <dbReference type="Proteomes" id="UP000243015"/>
    </source>
</evidence>
<evidence type="ECO:0000256" key="1">
    <source>
        <dbReference type="SAM" id="MobiDB-lite"/>
    </source>
</evidence>
<feature type="region of interest" description="Disordered" evidence="1">
    <location>
        <begin position="271"/>
        <end position="296"/>
    </location>
</feature>
<proteinExistence type="predicted"/>
<dbReference type="OrthoDB" id="4167997at2759"/>
<dbReference type="VEuPathDB" id="FungiDB:TERG_03090"/>
<evidence type="ECO:0000313" key="2">
    <source>
        <dbReference type="EMBL" id="OAL61966.1"/>
    </source>
</evidence>
<protein>
    <submittedName>
        <fullName evidence="2">Uncharacterized protein</fullName>
    </submittedName>
</protein>
<dbReference type="EMBL" id="LHPM01000019">
    <property type="protein sequence ID" value="OAL61966.1"/>
    <property type="molecule type" value="Genomic_DNA"/>
</dbReference>
<dbReference type="AlphaFoldDB" id="A0A178EQ90"/>
<dbReference type="Proteomes" id="UP000243015">
    <property type="component" value="Unassembled WGS sequence"/>
</dbReference>
<accession>A0A178EQ90</accession>
<reference evidence="2 3" key="1">
    <citation type="submission" date="2016-05" db="EMBL/GenBank/DDBJ databases">
        <title>Genome sequencing of Trichophyton rubrum CMCC(F)T1i isolated from hair.</title>
        <authorList>
            <person name="Zhan P."/>
            <person name="Tao Y."/>
            <person name="Liu W."/>
        </authorList>
    </citation>
    <scope>NUCLEOTIDE SEQUENCE [LARGE SCALE GENOMIC DNA]</scope>
    <source>
        <strain evidence="3">CMCC(F)T1i</strain>
    </source>
</reference>
<name>A0A178EQ90_TRIRU</name>
<gene>
    <name evidence="2" type="ORF">A7C99_6537</name>
</gene>
<comment type="caution">
    <text evidence="2">The sequence shown here is derived from an EMBL/GenBank/DDBJ whole genome shotgun (WGS) entry which is preliminary data.</text>
</comment>